<evidence type="ECO:0000256" key="3">
    <source>
        <dbReference type="ARBA" id="ARBA00022448"/>
    </source>
</evidence>
<gene>
    <name evidence="10" type="ORF">IFR04_011506</name>
</gene>
<keyword evidence="5" id="KW-0375">Hydrogen ion transport</keyword>
<evidence type="ECO:0000256" key="5">
    <source>
        <dbReference type="ARBA" id="ARBA00022781"/>
    </source>
</evidence>
<keyword evidence="6 9" id="KW-1133">Transmembrane helix</keyword>
<keyword evidence="8 9" id="KW-0472">Membrane</keyword>
<dbReference type="EMBL" id="JAFJYH010000225">
    <property type="protein sequence ID" value="KAG4415357.1"/>
    <property type="molecule type" value="Genomic_DNA"/>
</dbReference>
<proteinExistence type="inferred from homology"/>
<accession>A0A8H7T922</accession>
<evidence type="ECO:0000256" key="7">
    <source>
        <dbReference type="ARBA" id="ARBA00023065"/>
    </source>
</evidence>
<dbReference type="GO" id="GO:0046961">
    <property type="term" value="F:proton-transporting ATPase activity, rotational mechanism"/>
    <property type="evidence" value="ECO:0007669"/>
    <property type="project" value="InterPro"/>
</dbReference>
<comment type="caution">
    <text evidence="10">The sequence shown here is derived from an EMBL/GenBank/DDBJ whole genome shotgun (WGS) entry which is preliminary data.</text>
</comment>
<feature type="transmembrane region" description="Helical" evidence="9">
    <location>
        <begin position="6"/>
        <end position="25"/>
    </location>
</feature>
<dbReference type="OrthoDB" id="1508846at2759"/>
<evidence type="ECO:0000313" key="11">
    <source>
        <dbReference type="Proteomes" id="UP000664132"/>
    </source>
</evidence>
<keyword evidence="11" id="KW-1185">Reference proteome</keyword>
<keyword evidence="3" id="KW-0813">Transport</keyword>
<keyword evidence="4 9" id="KW-0812">Transmembrane</keyword>
<feature type="transmembrane region" description="Helical" evidence="9">
    <location>
        <begin position="37"/>
        <end position="57"/>
    </location>
</feature>
<comment type="similarity">
    <text evidence="2">Belongs to the V-ATPase e1/e2 subunit family.</text>
</comment>
<dbReference type="Pfam" id="PF05493">
    <property type="entry name" value="ATP_synt_H"/>
    <property type="match status" value="1"/>
</dbReference>
<dbReference type="GO" id="GO:0033179">
    <property type="term" value="C:proton-transporting V-type ATPase, V0 domain"/>
    <property type="evidence" value="ECO:0007669"/>
    <property type="project" value="InterPro"/>
</dbReference>
<keyword evidence="7" id="KW-0406">Ion transport</keyword>
<evidence type="ECO:0000256" key="4">
    <source>
        <dbReference type="ARBA" id="ARBA00022692"/>
    </source>
</evidence>
<protein>
    <recommendedName>
        <fullName evidence="12">V-type proton ATPase subunit e</fullName>
    </recommendedName>
</protein>
<evidence type="ECO:0000256" key="1">
    <source>
        <dbReference type="ARBA" id="ARBA00004141"/>
    </source>
</evidence>
<evidence type="ECO:0000256" key="9">
    <source>
        <dbReference type="SAM" id="Phobius"/>
    </source>
</evidence>
<evidence type="ECO:0000256" key="2">
    <source>
        <dbReference type="ARBA" id="ARBA00008328"/>
    </source>
</evidence>
<evidence type="ECO:0000256" key="6">
    <source>
        <dbReference type="ARBA" id="ARBA00022989"/>
    </source>
</evidence>
<sequence length="109" mass="11853">MANGWSIIIGFVVVALACVAGWFLAPKGETQTIWRSSLILSFASCYIMWGMVHHLSLNAPSASKSLMIWASSNYVSGTMAPTHRTASVGPEKSYCEGLMREDDGLPVER</sequence>
<reference evidence="10" key="1">
    <citation type="submission" date="2021-02" db="EMBL/GenBank/DDBJ databases">
        <title>Genome sequence Cadophora malorum strain M34.</title>
        <authorList>
            <person name="Stefanovic E."/>
            <person name="Vu D."/>
            <person name="Scully C."/>
            <person name="Dijksterhuis J."/>
            <person name="Roader J."/>
            <person name="Houbraken J."/>
        </authorList>
    </citation>
    <scope>NUCLEOTIDE SEQUENCE</scope>
    <source>
        <strain evidence="10">M34</strain>
    </source>
</reference>
<dbReference type="InterPro" id="IPR008389">
    <property type="entry name" value="ATPase_V0-cplx_e1/e2_su"/>
</dbReference>
<dbReference type="AlphaFoldDB" id="A0A8H7T922"/>
<comment type="subcellular location">
    <subcellularLocation>
        <location evidence="1">Membrane</location>
        <topology evidence="1">Multi-pass membrane protein</topology>
    </subcellularLocation>
</comment>
<evidence type="ECO:0000256" key="8">
    <source>
        <dbReference type="ARBA" id="ARBA00023136"/>
    </source>
</evidence>
<evidence type="ECO:0000313" key="10">
    <source>
        <dbReference type="EMBL" id="KAG4415357.1"/>
    </source>
</evidence>
<organism evidence="10 11">
    <name type="scientific">Cadophora malorum</name>
    <dbReference type="NCBI Taxonomy" id="108018"/>
    <lineage>
        <taxon>Eukaryota</taxon>
        <taxon>Fungi</taxon>
        <taxon>Dikarya</taxon>
        <taxon>Ascomycota</taxon>
        <taxon>Pezizomycotina</taxon>
        <taxon>Leotiomycetes</taxon>
        <taxon>Helotiales</taxon>
        <taxon>Ploettnerulaceae</taxon>
        <taxon>Cadophora</taxon>
    </lineage>
</organism>
<dbReference type="Proteomes" id="UP000664132">
    <property type="component" value="Unassembled WGS sequence"/>
</dbReference>
<name>A0A8H7T922_9HELO</name>
<evidence type="ECO:0008006" key="12">
    <source>
        <dbReference type="Google" id="ProtNLM"/>
    </source>
</evidence>